<evidence type="ECO:0000313" key="2">
    <source>
        <dbReference type="Proteomes" id="UP000838821"/>
    </source>
</evidence>
<gene>
    <name evidence="1" type="ORF">PAECIP111891_00667</name>
</gene>
<dbReference type="Proteomes" id="UP000838821">
    <property type="component" value="Unassembled WGS sequence"/>
</dbReference>
<keyword evidence="2" id="KW-1185">Reference proteome</keyword>
<name>A0ABN8FZA1_9BACL</name>
<organism evidence="1 2">
    <name type="scientific">Paenibacillus allorhizoplanae</name>
    <dbReference type="NCBI Taxonomy" id="2905648"/>
    <lineage>
        <taxon>Bacteria</taxon>
        <taxon>Bacillati</taxon>
        <taxon>Bacillota</taxon>
        <taxon>Bacilli</taxon>
        <taxon>Bacillales</taxon>
        <taxon>Paenibacillaceae</taxon>
        <taxon>Paenibacillus</taxon>
    </lineage>
</organism>
<dbReference type="EMBL" id="CAKMMW010000002">
    <property type="protein sequence ID" value="CAH1195389.1"/>
    <property type="molecule type" value="Genomic_DNA"/>
</dbReference>
<accession>A0ABN8FZA1</accession>
<comment type="caution">
    <text evidence="1">The sequence shown here is derived from an EMBL/GenBank/DDBJ whole genome shotgun (WGS) entry which is preliminary data.</text>
</comment>
<sequence length="593" mass="68698">MISMKPNIHKLMNETFLYENNGVILEDGMVRYNKPGHTREIAHLGYCHEGRQTAHYYTFGMLLGHLDEQAGLHMLQSISMLQRTDKLDPHYGGFRWYREEKLVNDTNAAFFILRPLVMLYMCHPDVIPASHRTVIHDMLHHAGEWFRKECEDPILYYPNKIVSDGALLLAISYLLNNPYYLEEGIRFFERWEAYTTRRGWGWGENISLVYLSVILNALQIAIKVLVGQQHPLEQQLRFRIQNIYQFLRFQDGEEFVPTIRSYNFSGETKRDDMIWSIAGIVAVDGLQPEKLTMNHLLSLLLFEEELSEAADSPKSLSKPRIWEEPIFDMSSAYYWIGTSSRLGSINRFPVIPGSYQWSDWGLGWQSFPVSFSVTGEQVSFLRWYVDLGDEVRTHPGESYRTSYLAPALFKESFFPDIQTRSAQFEHCLLTVRCMSNLNHYAAEIADEWVIHRYVGVIEEFVTTVEGRPWLLLKYAHTTIAITALNGITSDASERQVMTVEIEHESDRVKLRQVLHTGQAGFVQQPRLETGWAVLSLEHLTQKDDILAYLEEVRIEDLSFADGEVPRTKFADIRQIRLSIAGMEKVHLHLDPHE</sequence>
<evidence type="ECO:0000313" key="1">
    <source>
        <dbReference type="EMBL" id="CAH1195389.1"/>
    </source>
</evidence>
<protein>
    <submittedName>
        <fullName evidence="1">Uncharacterized protein</fullName>
    </submittedName>
</protein>
<reference evidence="1" key="1">
    <citation type="submission" date="2022-01" db="EMBL/GenBank/DDBJ databases">
        <authorList>
            <person name="Criscuolo A."/>
        </authorList>
    </citation>
    <scope>NUCLEOTIDE SEQUENCE</scope>
    <source>
        <strain evidence="1">CIP111891</strain>
    </source>
</reference>
<proteinExistence type="predicted"/>